<dbReference type="Gene3D" id="1.20.1290.10">
    <property type="entry name" value="AhpD-like"/>
    <property type="match status" value="1"/>
</dbReference>
<accession>A0ABW2G2J1</accession>
<dbReference type="PANTHER" id="PTHR33930:SF2">
    <property type="entry name" value="BLR3452 PROTEIN"/>
    <property type="match status" value="1"/>
</dbReference>
<dbReference type="NCBIfam" id="TIGR00778">
    <property type="entry name" value="ahpD_dom"/>
    <property type="match status" value="1"/>
</dbReference>
<dbReference type="PANTHER" id="PTHR33930">
    <property type="entry name" value="ALKYL HYDROPEROXIDE REDUCTASE AHPD"/>
    <property type="match status" value="1"/>
</dbReference>
<dbReference type="InterPro" id="IPR003779">
    <property type="entry name" value="CMD-like"/>
</dbReference>
<proteinExistence type="predicted"/>
<dbReference type="Pfam" id="PF02627">
    <property type="entry name" value="CMD"/>
    <property type="match status" value="1"/>
</dbReference>
<organism evidence="2 3">
    <name type="scientific">Kitasatospora paranensis</name>
    <dbReference type="NCBI Taxonomy" id="258053"/>
    <lineage>
        <taxon>Bacteria</taxon>
        <taxon>Bacillati</taxon>
        <taxon>Actinomycetota</taxon>
        <taxon>Actinomycetes</taxon>
        <taxon>Kitasatosporales</taxon>
        <taxon>Streptomycetaceae</taxon>
        <taxon>Kitasatospora</taxon>
    </lineage>
</organism>
<dbReference type="Proteomes" id="UP001596435">
    <property type="component" value="Unassembled WGS sequence"/>
</dbReference>
<gene>
    <name evidence="2" type="ORF">ACFQMG_29690</name>
</gene>
<dbReference type="EMBL" id="JBHTAJ010000076">
    <property type="protein sequence ID" value="MFC7183725.1"/>
    <property type="molecule type" value="Genomic_DNA"/>
</dbReference>
<dbReference type="RefSeq" id="WP_345709388.1">
    <property type="nucleotide sequence ID" value="NZ_BAABKV010000001.1"/>
</dbReference>
<feature type="domain" description="Carboxymuconolactone decarboxylase-like" evidence="1">
    <location>
        <begin position="19"/>
        <end position="100"/>
    </location>
</feature>
<dbReference type="InterPro" id="IPR004675">
    <property type="entry name" value="AhpD_core"/>
</dbReference>
<evidence type="ECO:0000313" key="3">
    <source>
        <dbReference type="Proteomes" id="UP001596435"/>
    </source>
</evidence>
<name>A0ABW2G2J1_9ACTN</name>
<sequence length="125" mass="13415">MYEHPDDLHRARSVGRAAPAEFAAWLAFQEAVDREDGAVPRHYRELISVAVALVTQCSYCLDVHTAAARRHGVSAEELAETAFVAASVRAGGTLAHALLADRLYEQHGRAEAPGAHDHAGTPLHG</sequence>
<keyword evidence="3" id="KW-1185">Reference proteome</keyword>
<protein>
    <submittedName>
        <fullName evidence="2">Carboxymuconolactone decarboxylase family protein</fullName>
    </submittedName>
</protein>
<dbReference type="InterPro" id="IPR029032">
    <property type="entry name" value="AhpD-like"/>
</dbReference>
<reference evidence="3" key="1">
    <citation type="journal article" date="2019" name="Int. J. Syst. Evol. Microbiol.">
        <title>The Global Catalogue of Microorganisms (GCM) 10K type strain sequencing project: providing services to taxonomists for standard genome sequencing and annotation.</title>
        <authorList>
            <consortium name="The Broad Institute Genomics Platform"/>
            <consortium name="The Broad Institute Genome Sequencing Center for Infectious Disease"/>
            <person name="Wu L."/>
            <person name="Ma J."/>
        </authorList>
    </citation>
    <scope>NUCLEOTIDE SEQUENCE [LARGE SCALE GENOMIC DNA]</scope>
    <source>
        <strain evidence="3">CGMCC 1.12859</strain>
    </source>
</reference>
<evidence type="ECO:0000313" key="2">
    <source>
        <dbReference type="EMBL" id="MFC7183725.1"/>
    </source>
</evidence>
<comment type="caution">
    <text evidence="2">The sequence shown here is derived from an EMBL/GenBank/DDBJ whole genome shotgun (WGS) entry which is preliminary data.</text>
</comment>
<evidence type="ECO:0000259" key="1">
    <source>
        <dbReference type="Pfam" id="PF02627"/>
    </source>
</evidence>
<dbReference type="SUPFAM" id="SSF69118">
    <property type="entry name" value="AhpD-like"/>
    <property type="match status" value="1"/>
</dbReference>